<sequence>MEADGDLVRGDWLITVDVDGAVRTTGLCGVLMGAHTVRRLELPVPTMLAALLRQLLLPVVLDAIGVPRTRQEWAERFRRGRFSDTEVTQLAEYLGARYGDRFRLFDDQRPFAQVAGLEALTGETKSAAQLVPSIASGNNVPLFSSLTEGDDLMLAPDQALLWLLHAHCWDTASIKTGAVGDPQAKNGITTGNPTGPLGQLGVTIPVGQNLFETLMLNTPIRADGLDPVDRPQWAWDERPASLGWKSPAGPEWSSRPAGELLDLLTFQARRIRLIPCETDRGLRVRRVIVCAGDRLTQTSALDPHTAWSHTTKPKAGKPQQRPRRHASGRSAWEGLGTLLALALPVEGEGPYTSALLRQVGGLSAEDALPGKYQLGVEICGLEYGNQSAVVENAIGDSLPLPVASLLAEDEWLRTAILECVTQADQAGRALDNLNNDLRRASGGDPLPRDKGQRPSSRFLHSLDGTMRRLLTGLRTVGEDDDLLERAQLAWELSVRAAAVREAEALLAAAPPRAIVGRAEKQGGKEVVYRSGKAMAIFHKKLAESLTRLPSNGPENGEAA</sequence>
<reference evidence="3" key="1">
    <citation type="journal article" date="2019" name="Int. J. Syst. Evol. Microbiol.">
        <title>The Global Catalogue of Microorganisms (GCM) 10K type strain sequencing project: providing services to taxonomists for standard genome sequencing and annotation.</title>
        <authorList>
            <consortium name="The Broad Institute Genomics Platform"/>
            <consortium name="The Broad Institute Genome Sequencing Center for Infectious Disease"/>
            <person name="Wu L."/>
            <person name="Ma J."/>
        </authorList>
    </citation>
    <scope>NUCLEOTIDE SEQUENCE [LARGE SCALE GENOMIC DNA]</scope>
    <source>
        <strain evidence="3">CGMCC 4.1648</strain>
    </source>
</reference>
<name>A0ABV9XBS9_9ACTN</name>
<dbReference type="NCBIfam" id="TIGR02547">
    <property type="entry name" value="casA_cse1"/>
    <property type="match status" value="1"/>
</dbReference>
<accession>A0ABV9XBS9</accession>
<dbReference type="EMBL" id="JBHSJD010000002">
    <property type="protein sequence ID" value="MFC5021625.1"/>
    <property type="molecule type" value="Genomic_DNA"/>
</dbReference>
<keyword evidence="3" id="KW-1185">Reference proteome</keyword>
<gene>
    <name evidence="2" type="primary">casA</name>
    <name evidence="2" type="synonym">cse1</name>
    <name evidence="2" type="ORF">ACFPM3_05590</name>
</gene>
<feature type="region of interest" description="Disordered" evidence="1">
    <location>
        <begin position="435"/>
        <end position="458"/>
    </location>
</feature>
<evidence type="ECO:0000313" key="2">
    <source>
        <dbReference type="EMBL" id="MFC5021625.1"/>
    </source>
</evidence>
<dbReference type="Gene3D" id="1.10.132.100">
    <property type="match status" value="1"/>
</dbReference>
<proteinExistence type="predicted"/>
<dbReference type="Pfam" id="PF09481">
    <property type="entry name" value="CRISPR_Cse1"/>
    <property type="match status" value="1"/>
</dbReference>
<feature type="region of interest" description="Disordered" evidence="1">
    <location>
        <begin position="301"/>
        <end position="328"/>
    </location>
</feature>
<feature type="compositionally biased region" description="Basic residues" evidence="1">
    <location>
        <begin position="311"/>
        <end position="327"/>
    </location>
</feature>
<dbReference type="RefSeq" id="WP_345693577.1">
    <property type="nucleotide sequence ID" value="NZ_BAABIT010000001.1"/>
</dbReference>
<dbReference type="InterPro" id="IPR013381">
    <property type="entry name" value="CRISPR-assoc_prot_Cse1"/>
</dbReference>
<dbReference type="Proteomes" id="UP001595829">
    <property type="component" value="Unassembled WGS sequence"/>
</dbReference>
<comment type="caution">
    <text evidence="2">The sequence shown here is derived from an EMBL/GenBank/DDBJ whole genome shotgun (WGS) entry which is preliminary data.</text>
</comment>
<evidence type="ECO:0000313" key="3">
    <source>
        <dbReference type="Proteomes" id="UP001595829"/>
    </source>
</evidence>
<evidence type="ECO:0000256" key="1">
    <source>
        <dbReference type="SAM" id="MobiDB-lite"/>
    </source>
</evidence>
<organism evidence="2 3">
    <name type="scientific">Streptomyces coeruleoprunus</name>
    <dbReference type="NCBI Taxonomy" id="285563"/>
    <lineage>
        <taxon>Bacteria</taxon>
        <taxon>Bacillati</taxon>
        <taxon>Actinomycetota</taxon>
        <taxon>Actinomycetes</taxon>
        <taxon>Kitasatosporales</taxon>
        <taxon>Streptomycetaceae</taxon>
        <taxon>Streptomyces</taxon>
    </lineage>
</organism>
<protein>
    <submittedName>
        <fullName evidence="2">Type I-E CRISPR-associated protein Cse1/CasA</fullName>
    </submittedName>
</protein>
<feature type="compositionally biased region" description="Basic and acidic residues" evidence="1">
    <location>
        <begin position="436"/>
        <end position="452"/>
    </location>
</feature>